<keyword evidence="1" id="KW-0472">Membrane</keyword>
<protein>
    <submittedName>
        <fullName evidence="2">Uncharacterized protein</fullName>
    </submittedName>
</protein>
<feature type="transmembrane region" description="Helical" evidence="1">
    <location>
        <begin position="106"/>
        <end position="126"/>
    </location>
</feature>
<dbReference type="PANTHER" id="PTHR40465:SF1">
    <property type="entry name" value="DUF6534 DOMAIN-CONTAINING PROTEIN"/>
    <property type="match status" value="1"/>
</dbReference>
<dbReference type="EMBL" id="JARKIE010000127">
    <property type="protein sequence ID" value="KAJ7679843.1"/>
    <property type="molecule type" value="Genomic_DNA"/>
</dbReference>
<evidence type="ECO:0000256" key="1">
    <source>
        <dbReference type="SAM" id="Phobius"/>
    </source>
</evidence>
<organism evidence="2 3">
    <name type="scientific">Mycena rosella</name>
    <name type="common">Pink bonnet</name>
    <name type="synonym">Agaricus rosellus</name>
    <dbReference type="NCBI Taxonomy" id="1033263"/>
    <lineage>
        <taxon>Eukaryota</taxon>
        <taxon>Fungi</taxon>
        <taxon>Dikarya</taxon>
        <taxon>Basidiomycota</taxon>
        <taxon>Agaricomycotina</taxon>
        <taxon>Agaricomycetes</taxon>
        <taxon>Agaricomycetidae</taxon>
        <taxon>Agaricales</taxon>
        <taxon>Marasmiineae</taxon>
        <taxon>Mycenaceae</taxon>
        <taxon>Mycena</taxon>
    </lineage>
</organism>
<feature type="transmembrane region" description="Helical" evidence="1">
    <location>
        <begin position="138"/>
        <end position="163"/>
    </location>
</feature>
<accession>A0AAD7D594</accession>
<sequence>MDVRCLDMATPPSLPPAVIRSLTVFFLGGWDLSICGDLILQGIIFAQIAHYTTLYGKDILALRAFVAVLLMITTLKSVHGLAILWIQNVEHFTDLNAALSMFTDSWPTEVNLALIALISFYIQVFFCRRLWVISKNVYILGLVVALFVFALVAAIVSVCFVLNSRYQGKERYME</sequence>
<dbReference type="Proteomes" id="UP001221757">
    <property type="component" value="Unassembled WGS sequence"/>
</dbReference>
<keyword evidence="3" id="KW-1185">Reference proteome</keyword>
<keyword evidence="1" id="KW-0812">Transmembrane</keyword>
<name>A0AAD7D594_MYCRO</name>
<reference evidence="2" key="1">
    <citation type="submission" date="2023-03" db="EMBL/GenBank/DDBJ databases">
        <title>Massive genome expansion in bonnet fungi (Mycena s.s.) driven by repeated elements and novel gene families across ecological guilds.</title>
        <authorList>
            <consortium name="Lawrence Berkeley National Laboratory"/>
            <person name="Harder C.B."/>
            <person name="Miyauchi S."/>
            <person name="Viragh M."/>
            <person name="Kuo A."/>
            <person name="Thoen E."/>
            <person name="Andreopoulos B."/>
            <person name="Lu D."/>
            <person name="Skrede I."/>
            <person name="Drula E."/>
            <person name="Henrissat B."/>
            <person name="Morin E."/>
            <person name="Kohler A."/>
            <person name="Barry K."/>
            <person name="LaButti K."/>
            <person name="Morin E."/>
            <person name="Salamov A."/>
            <person name="Lipzen A."/>
            <person name="Mereny Z."/>
            <person name="Hegedus B."/>
            <person name="Baldrian P."/>
            <person name="Stursova M."/>
            <person name="Weitz H."/>
            <person name="Taylor A."/>
            <person name="Grigoriev I.V."/>
            <person name="Nagy L.G."/>
            <person name="Martin F."/>
            <person name="Kauserud H."/>
        </authorList>
    </citation>
    <scope>NUCLEOTIDE SEQUENCE</scope>
    <source>
        <strain evidence="2">CBHHK067</strain>
    </source>
</reference>
<feature type="transmembrane region" description="Helical" evidence="1">
    <location>
        <begin position="60"/>
        <end position="86"/>
    </location>
</feature>
<evidence type="ECO:0000313" key="3">
    <source>
        <dbReference type="Proteomes" id="UP001221757"/>
    </source>
</evidence>
<keyword evidence="1" id="KW-1133">Transmembrane helix</keyword>
<proteinExistence type="predicted"/>
<gene>
    <name evidence="2" type="ORF">B0H17DRAFT_1077525</name>
</gene>
<comment type="caution">
    <text evidence="2">The sequence shown here is derived from an EMBL/GenBank/DDBJ whole genome shotgun (WGS) entry which is preliminary data.</text>
</comment>
<evidence type="ECO:0000313" key="2">
    <source>
        <dbReference type="EMBL" id="KAJ7679843.1"/>
    </source>
</evidence>
<dbReference type="PANTHER" id="PTHR40465">
    <property type="entry name" value="CHROMOSOME 1, WHOLE GENOME SHOTGUN SEQUENCE"/>
    <property type="match status" value="1"/>
</dbReference>
<dbReference type="AlphaFoldDB" id="A0AAD7D594"/>